<dbReference type="InParanoid" id="G4ZYE8"/>
<dbReference type="AlphaFoldDB" id="G4ZYE8"/>
<dbReference type="RefSeq" id="XP_009532333.1">
    <property type="nucleotide sequence ID" value="XM_009534038.1"/>
</dbReference>
<accession>G4ZYE8</accession>
<gene>
    <name evidence="1" type="ORF">PHYSODRAFT_416517</name>
</gene>
<dbReference type="GeneID" id="20651940"/>
<organism evidence="1 2">
    <name type="scientific">Phytophthora sojae (strain P6497)</name>
    <name type="common">Soybean stem and root rot agent</name>
    <name type="synonym">Phytophthora megasperma f. sp. glycines</name>
    <dbReference type="NCBI Taxonomy" id="1094619"/>
    <lineage>
        <taxon>Eukaryota</taxon>
        <taxon>Sar</taxon>
        <taxon>Stramenopiles</taxon>
        <taxon>Oomycota</taxon>
        <taxon>Peronosporomycetes</taxon>
        <taxon>Peronosporales</taxon>
        <taxon>Peronosporaceae</taxon>
        <taxon>Phytophthora</taxon>
    </lineage>
</organism>
<reference evidence="1 2" key="1">
    <citation type="journal article" date="2006" name="Science">
        <title>Phytophthora genome sequences uncover evolutionary origins and mechanisms of pathogenesis.</title>
        <authorList>
            <person name="Tyler B.M."/>
            <person name="Tripathy S."/>
            <person name="Zhang X."/>
            <person name="Dehal P."/>
            <person name="Jiang R.H."/>
            <person name="Aerts A."/>
            <person name="Arredondo F.D."/>
            <person name="Baxter L."/>
            <person name="Bensasson D."/>
            <person name="Beynon J.L."/>
            <person name="Chapman J."/>
            <person name="Damasceno C.M."/>
            <person name="Dorrance A.E."/>
            <person name="Dou D."/>
            <person name="Dickerman A.W."/>
            <person name="Dubchak I.L."/>
            <person name="Garbelotto M."/>
            <person name="Gijzen M."/>
            <person name="Gordon S.G."/>
            <person name="Govers F."/>
            <person name="Grunwald N.J."/>
            <person name="Huang W."/>
            <person name="Ivors K.L."/>
            <person name="Jones R.W."/>
            <person name="Kamoun S."/>
            <person name="Krampis K."/>
            <person name="Lamour K.H."/>
            <person name="Lee M.K."/>
            <person name="McDonald W.H."/>
            <person name="Medina M."/>
            <person name="Meijer H.J."/>
            <person name="Nordberg E.K."/>
            <person name="Maclean D.J."/>
            <person name="Ospina-Giraldo M.D."/>
            <person name="Morris P.F."/>
            <person name="Phuntumart V."/>
            <person name="Putnam N.H."/>
            <person name="Rash S."/>
            <person name="Rose J.K."/>
            <person name="Sakihama Y."/>
            <person name="Salamov A.A."/>
            <person name="Savidor A."/>
            <person name="Scheuring C.F."/>
            <person name="Smith B.M."/>
            <person name="Sobral B.W."/>
            <person name="Terry A."/>
            <person name="Torto-Alalibo T.A."/>
            <person name="Win J."/>
            <person name="Xu Z."/>
            <person name="Zhang H."/>
            <person name="Grigoriev I.V."/>
            <person name="Rokhsar D.S."/>
            <person name="Boore J.L."/>
        </authorList>
    </citation>
    <scope>NUCLEOTIDE SEQUENCE [LARGE SCALE GENOMIC DNA]</scope>
    <source>
        <strain evidence="1 2">P6497</strain>
    </source>
</reference>
<dbReference type="STRING" id="1094619.G4ZYE8"/>
<dbReference type="SMR" id="G4ZYE8"/>
<feature type="non-terminal residue" evidence="1">
    <location>
        <position position="1"/>
    </location>
</feature>
<protein>
    <recommendedName>
        <fullName evidence="3">MULE transposase domain-containing protein</fullName>
    </recommendedName>
</protein>
<dbReference type="Proteomes" id="UP000002640">
    <property type="component" value="Unassembled WGS sequence"/>
</dbReference>
<feature type="non-terminal residue" evidence="1">
    <location>
        <position position="107"/>
    </location>
</feature>
<evidence type="ECO:0000313" key="2">
    <source>
        <dbReference type="Proteomes" id="UP000002640"/>
    </source>
</evidence>
<evidence type="ECO:0000313" key="1">
    <source>
        <dbReference type="EMBL" id="EGZ12000.1"/>
    </source>
</evidence>
<keyword evidence="2" id="KW-1185">Reference proteome</keyword>
<dbReference type="KEGG" id="psoj:PHYSODRAFT_416517"/>
<sequence>HNHKLTKELYDQYASVRTAIAPAVLQTVDVLRKAGAKKSGIRKNILDNTDCKPTNRDVHNLVHRLKKRENALGRTTSAQRLKAWMAEFGEADGNVGRIFIDRSGEKV</sequence>
<proteinExistence type="predicted"/>
<evidence type="ECO:0008006" key="3">
    <source>
        <dbReference type="Google" id="ProtNLM"/>
    </source>
</evidence>
<dbReference type="EMBL" id="JH159157">
    <property type="protein sequence ID" value="EGZ12000.1"/>
    <property type="molecule type" value="Genomic_DNA"/>
</dbReference>
<dbReference type="OMA" id="MECGAQI"/>
<name>G4ZYE8_PHYSP</name>